<keyword evidence="2" id="KW-0719">Serine esterase</keyword>
<evidence type="ECO:0000256" key="1">
    <source>
        <dbReference type="ARBA" id="ARBA00010884"/>
    </source>
</evidence>
<evidence type="ECO:0000256" key="3">
    <source>
        <dbReference type="ARBA" id="ARBA00022801"/>
    </source>
</evidence>
<dbReference type="InterPro" id="IPR000952">
    <property type="entry name" value="AB_hydrolase_4_CS"/>
</dbReference>
<evidence type="ECO:0000256" key="2">
    <source>
        <dbReference type="ARBA" id="ARBA00022487"/>
    </source>
</evidence>
<accession>A0A5B8YQ96</accession>
<gene>
    <name evidence="6" type="ORF">FK178_12825</name>
</gene>
<feature type="active site" description="Charge relay system" evidence="4">
    <location>
        <position position="268"/>
    </location>
</feature>
<dbReference type="Pfam" id="PF00561">
    <property type="entry name" value="Abhydrolase_1"/>
    <property type="match status" value="1"/>
</dbReference>
<dbReference type="GO" id="GO:0034338">
    <property type="term" value="F:short-chain carboxylesterase activity"/>
    <property type="evidence" value="ECO:0007669"/>
    <property type="project" value="TreeGrafter"/>
</dbReference>
<dbReference type="InterPro" id="IPR012020">
    <property type="entry name" value="ABHD4"/>
</dbReference>
<dbReference type="Proteomes" id="UP000321954">
    <property type="component" value="Chromosome"/>
</dbReference>
<comment type="similarity">
    <text evidence="1">Belongs to the AB hydrolase superfamily. AB hydrolase 4 family.</text>
</comment>
<evidence type="ECO:0000313" key="6">
    <source>
        <dbReference type="EMBL" id="QED38546.1"/>
    </source>
</evidence>
<sequence>MPLLKSNYNPPVIFRNYHLSTIYASMFRSVPEISQKRERLELEDGDFLDIDWSFSSKASSKKLQIILHGLEGNSSRPYVVGMANHFNEAGWDVAAINLRGCSGELNRLYRSYNAGASEDLREVIKYVLENNNYDTLSLTGFSLGGNLMLKYLGEGKEIPPQLKAAVAISTPCDLYLSLKKLEETKNYLYSRRFVKKLKQQLLIRSEQFPDKITRAEIMKCNTLYAIDDLYTGKAHGFQNARDYYEKSSALNFIPSINIPTLLINAKNDAFLSPNSSPVELAIEHQYFHLELPAYGGHVGFLQNKKTTFAEERALAFITENS</sequence>
<dbReference type="GO" id="GO:0047372">
    <property type="term" value="F:monoacylglycerol lipase activity"/>
    <property type="evidence" value="ECO:0007669"/>
    <property type="project" value="TreeGrafter"/>
</dbReference>
<dbReference type="InterPro" id="IPR029058">
    <property type="entry name" value="AB_hydrolase_fold"/>
</dbReference>
<dbReference type="Gene3D" id="3.40.50.1820">
    <property type="entry name" value="alpha/beta hydrolase"/>
    <property type="match status" value="1"/>
</dbReference>
<keyword evidence="3 6" id="KW-0378">Hydrolase</keyword>
<evidence type="ECO:0000259" key="5">
    <source>
        <dbReference type="Pfam" id="PF00561"/>
    </source>
</evidence>
<proteinExistence type="inferred from homology"/>
<dbReference type="PANTHER" id="PTHR10794:SF94">
    <property type="entry name" value="ESTERASE YHET-RELATED"/>
    <property type="match status" value="1"/>
</dbReference>
<feature type="active site" description="Charge relay system" evidence="4">
    <location>
        <position position="297"/>
    </location>
</feature>
<keyword evidence="7" id="KW-1185">Reference proteome</keyword>
<dbReference type="PANTHER" id="PTHR10794">
    <property type="entry name" value="ABHYDROLASE DOMAIN-CONTAINING PROTEIN"/>
    <property type="match status" value="1"/>
</dbReference>
<evidence type="ECO:0000256" key="4">
    <source>
        <dbReference type="PIRSR" id="PIRSR005211-1"/>
    </source>
</evidence>
<dbReference type="SUPFAM" id="SSF53474">
    <property type="entry name" value="alpha/beta-Hydrolases"/>
    <property type="match status" value="1"/>
</dbReference>
<name>A0A5B8YQ96_9FLAO</name>
<dbReference type="PROSITE" id="PS01133">
    <property type="entry name" value="UPF0017"/>
    <property type="match status" value="1"/>
</dbReference>
<evidence type="ECO:0000313" key="7">
    <source>
        <dbReference type="Proteomes" id="UP000321954"/>
    </source>
</evidence>
<dbReference type="PIRSF" id="PIRSF005211">
    <property type="entry name" value="Ab_hydro_YheT"/>
    <property type="match status" value="1"/>
</dbReference>
<dbReference type="EMBL" id="CP042476">
    <property type="protein sequence ID" value="QED38546.1"/>
    <property type="molecule type" value="Genomic_DNA"/>
</dbReference>
<reference evidence="6 7" key="1">
    <citation type="submission" date="2019-08" db="EMBL/GenBank/DDBJ databases">
        <title>Antarcticibacterium arcticum sp. nov., a bacterium isolated from marine sediment of the Canadian Beaufort Sea.</title>
        <authorList>
            <person name="Lee Y.M."/>
            <person name="Baek K."/>
            <person name="Lee D.-H."/>
            <person name="Shin S.C."/>
            <person name="Jin Y.K."/>
            <person name="Park Y."/>
        </authorList>
    </citation>
    <scope>NUCLEOTIDE SEQUENCE [LARGE SCALE GENOMIC DNA]</scope>
    <source>
        <strain evidence="6 7">PAMC 28998</strain>
    </source>
</reference>
<dbReference type="InterPro" id="IPR050960">
    <property type="entry name" value="AB_hydrolase_4_sf"/>
</dbReference>
<dbReference type="AlphaFoldDB" id="A0A5B8YQ96"/>
<protein>
    <submittedName>
        <fullName evidence="6">Alpha/beta fold hydrolase</fullName>
    </submittedName>
</protein>
<feature type="active site" description="Charge relay system" evidence="4">
    <location>
        <position position="142"/>
    </location>
</feature>
<feature type="domain" description="AB hydrolase-1" evidence="5">
    <location>
        <begin position="65"/>
        <end position="291"/>
    </location>
</feature>
<dbReference type="InterPro" id="IPR000073">
    <property type="entry name" value="AB_hydrolase_1"/>
</dbReference>
<organism evidence="6 7">
    <name type="scientific">Antarcticibacterium arcticum</name>
    <dbReference type="NCBI Taxonomy" id="2585771"/>
    <lineage>
        <taxon>Bacteria</taxon>
        <taxon>Pseudomonadati</taxon>
        <taxon>Bacteroidota</taxon>
        <taxon>Flavobacteriia</taxon>
        <taxon>Flavobacteriales</taxon>
        <taxon>Flavobacteriaceae</taxon>
        <taxon>Antarcticibacterium</taxon>
    </lineage>
</organism>
<dbReference type="OrthoDB" id="332676at2"/>
<dbReference type="RefSeq" id="WP_146835898.1">
    <property type="nucleotide sequence ID" value="NZ_CP042476.1"/>
</dbReference>
<dbReference type="KEGG" id="anp:FK178_12825"/>